<dbReference type="Proteomes" id="UP000266861">
    <property type="component" value="Unassembled WGS sequence"/>
</dbReference>
<keyword evidence="2" id="KW-1185">Reference proteome</keyword>
<evidence type="ECO:0000313" key="2">
    <source>
        <dbReference type="Proteomes" id="UP000266861"/>
    </source>
</evidence>
<gene>
    <name evidence="1" type="ORF">Glove_43g33</name>
</gene>
<evidence type="ECO:0000313" key="1">
    <source>
        <dbReference type="EMBL" id="RHZ86889.1"/>
    </source>
</evidence>
<dbReference type="OrthoDB" id="2408259at2759"/>
<accession>A0A397JEY5</accession>
<protein>
    <submittedName>
        <fullName evidence="1">Uncharacterized protein</fullName>
    </submittedName>
</protein>
<organism evidence="1 2">
    <name type="scientific">Diversispora epigaea</name>
    <dbReference type="NCBI Taxonomy" id="1348612"/>
    <lineage>
        <taxon>Eukaryota</taxon>
        <taxon>Fungi</taxon>
        <taxon>Fungi incertae sedis</taxon>
        <taxon>Mucoromycota</taxon>
        <taxon>Glomeromycotina</taxon>
        <taxon>Glomeromycetes</taxon>
        <taxon>Diversisporales</taxon>
        <taxon>Diversisporaceae</taxon>
        <taxon>Diversispora</taxon>
    </lineage>
</organism>
<name>A0A397JEY5_9GLOM</name>
<dbReference type="AlphaFoldDB" id="A0A397JEY5"/>
<proteinExistence type="predicted"/>
<comment type="caution">
    <text evidence="1">The sequence shown here is derived from an EMBL/GenBank/DDBJ whole genome shotgun (WGS) entry which is preliminary data.</text>
</comment>
<reference evidence="1 2" key="1">
    <citation type="submission" date="2018-08" db="EMBL/GenBank/DDBJ databases">
        <title>Genome and evolution of the arbuscular mycorrhizal fungus Diversispora epigaea (formerly Glomus versiforme) and its bacterial endosymbionts.</title>
        <authorList>
            <person name="Sun X."/>
            <person name="Fei Z."/>
            <person name="Harrison M."/>
        </authorList>
    </citation>
    <scope>NUCLEOTIDE SEQUENCE [LARGE SCALE GENOMIC DNA]</scope>
    <source>
        <strain evidence="1 2">IT104</strain>
    </source>
</reference>
<dbReference type="STRING" id="1348612.A0A397JEY5"/>
<dbReference type="EMBL" id="PQFF01000041">
    <property type="protein sequence ID" value="RHZ86889.1"/>
    <property type="molecule type" value="Genomic_DNA"/>
</dbReference>
<sequence length="158" mass="18395">MHPKILQKSKNIGVDGRLLERAWQAEFYRASMQVLPENIFASVDVGSLHRSKGYLDFYINDKHNWGIKLLRDGSNLDEHRRRFQKDGIYAPILKCVKEWAVIDIRNSKMKAPKQEQREKNDIYVLCAENFESVQLIYPDGTKDHVQLLGEENLLGDHT</sequence>